<protein>
    <submittedName>
        <fullName evidence="3">Dynein heavy chain, cytosolic</fullName>
    </submittedName>
</protein>
<feature type="region of interest" description="Disordered" evidence="2">
    <location>
        <begin position="1"/>
        <end position="43"/>
    </location>
</feature>
<feature type="coiled-coil region" evidence="1">
    <location>
        <begin position="290"/>
        <end position="317"/>
    </location>
</feature>
<organism evidence="3 4">
    <name type="scientific">Trypanosoma theileri</name>
    <dbReference type="NCBI Taxonomy" id="67003"/>
    <lineage>
        <taxon>Eukaryota</taxon>
        <taxon>Discoba</taxon>
        <taxon>Euglenozoa</taxon>
        <taxon>Kinetoplastea</taxon>
        <taxon>Metakinetoplastina</taxon>
        <taxon>Trypanosomatida</taxon>
        <taxon>Trypanosomatidae</taxon>
        <taxon>Trypanosoma</taxon>
    </lineage>
</organism>
<dbReference type="Proteomes" id="UP000192257">
    <property type="component" value="Unassembled WGS sequence"/>
</dbReference>
<feature type="region of interest" description="Disordered" evidence="2">
    <location>
        <begin position="519"/>
        <end position="552"/>
    </location>
</feature>
<feature type="compositionally biased region" description="Polar residues" evidence="2">
    <location>
        <begin position="519"/>
        <end position="533"/>
    </location>
</feature>
<keyword evidence="1" id="KW-0175">Coiled coil</keyword>
<evidence type="ECO:0000256" key="2">
    <source>
        <dbReference type="SAM" id="MobiDB-lite"/>
    </source>
</evidence>
<sequence>MPKPRSGTSTATASPHSDVPLHSKKHGDVPLHSKKQKKPPLSLEEVRRNGYYVQMSVDDLVAYEYVDAHQQWQWGLATVAALPGPRLVQLLLWRSDDALLNSENNNLFSPEEAKGRLAALEESRAAVSAEAAVLNRTLAAQRATYAANRRAVEADAIYAARVLAEARLRLREIDASDWREIRAYHNPPAMVVLVMEAVLTLLGVRVMSWPQIKGYIRGNEFVHTVEQFDPAKISEATRNKVKQRYLSNPKFTYADAMNGSQALGYLQQWVVAQMSTASATESLTEYDIAHSKERAAINDMENQIEAFEQTLRDYSNEEGRLRTMLGDPPLVISNDYTNSNSQSMNNNTSHNYNGNNINNSSNYNNGIPSGHIDVNDIQGDNKNNNSVNAHPSENIERVHGTNAVWSFSQQTIVTLRSSILCNYDKPDSMVLRLTPEQVQQIEDALKRRGSNWDEEQLAEAERRKKLQKALEDLRGDHAQALKRLNELESGNNDLQQELDDRKRELDKLNQFILDSGVSLQTPRNSAANSSLRSTPRVGGKSGTVPVPNMVPPLPIPLNATSTHKGGEDMISPKSILEPHEDAEARIEELERQLTRALHENPTAAQVQLLEDDLRALQEELRNKKEELDNFRNANVPNYYTSTALRMDQENSPEAQLAAAQQQIEEPEAALGEALENAKQQQQQLTDEDKIKFDELQGQIQKLQNELQQQIRDAEAAAERLNEELHAHKDTQQKLKDKEEELKALWDKQNNTEGETEATRDALRDSAQQIENLRDQLRAKEEEAKRLEKRLAAARRLQEEEQEQQQKAREDRAGKLHDVVEILTREANRQKKEASSTASVIEEVHKLLGKSIIS</sequence>
<feature type="region of interest" description="Disordered" evidence="2">
    <location>
        <begin position="345"/>
        <end position="385"/>
    </location>
</feature>
<keyword evidence="4" id="KW-1185">Reference proteome</keyword>
<dbReference type="AlphaFoldDB" id="A0A1X0NQ11"/>
<dbReference type="Gene3D" id="1.20.920.60">
    <property type="match status" value="1"/>
</dbReference>
<dbReference type="OrthoDB" id="447173at2759"/>
<dbReference type="RefSeq" id="XP_028880757.1">
    <property type="nucleotide sequence ID" value="XM_029027880.1"/>
</dbReference>
<evidence type="ECO:0000313" key="4">
    <source>
        <dbReference type="Proteomes" id="UP000192257"/>
    </source>
</evidence>
<feature type="coiled-coil region" evidence="1">
    <location>
        <begin position="667"/>
        <end position="810"/>
    </location>
</feature>
<dbReference type="EMBL" id="NBCO01000026">
    <property type="protein sequence ID" value="ORC86691.1"/>
    <property type="molecule type" value="Genomic_DNA"/>
</dbReference>
<feature type="coiled-coil region" evidence="1">
    <location>
        <begin position="463"/>
        <end position="511"/>
    </location>
</feature>
<dbReference type="InterPro" id="IPR026983">
    <property type="entry name" value="DHC"/>
</dbReference>
<feature type="compositionally biased region" description="Low complexity" evidence="2">
    <location>
        <begin position="345"/>
        <end position="367"/>
    </location>
</feature>
<dbReference type="GO" id="GO:0030286">
    <property type="term" value="C:dynein complex"/>
    <property type="evidence" value="ECO:0007669"/>
    <property type="project" value="InterPro"/>
</dbReference>
<reference evidence="3 4" key="1">
    <citation type="submission" date="2017-03" db="EMBL/GenBank/DDBJ databases">
        <title>An alternative strategy for trypanosome survival in the mammalian bloodstream revealed through genome and transcriptome analysis of the ubiquitous bovine parasite Trypanosoma (Megatrypanum) theileri.</title>
        <authorList>
            <person name="Kelly S."/>
            <person name="Ivens A."/>
            <person name="Mott A."/>
            <person name="O'Neill E."/>
            <person name="Emms D."/>
            <person name="Macleod O."/>
            <person name="Voorheis P."/>
            <person name="Matthews J."/>
            <person name="Matthews K."/>
            <person name="Carrington M."/>
        </authorList>
    </citation>
    <scope>NUCLEOTIDE SEQUENCE [LARGE SCALE GENOMIC DNA]</scope>
    <source>
        <strain evidence="3">Edinburgh</strain>
    </source>
</reference>
<feature type="compositionally biased region" description="Polar residues" evidence="2">
    <location>
        <begin position="1"/>
        <end position="15"/>
    </location>
</feature>
<dbReference type="GO" id="GO:0007018">
    <property type="term" value="P:microtubule-based movement"/>
    <property type="evidence" value="ECO:0007669"/>
    <property type="project" value="InterPro"/>
</dbReference>
<dbReference type="STRING" id="67003.A0A1X0NQ11"/>
<dbReference type="PANTHER" id="PTHR45703:SF36">
    <property type="entry name" value="DYNEIN HEAVY CHAIN, CYTOPLASMIC"/>
    <property type="match status" value="1"/>
</dbReference>
<dbReference type="GO" id="GO:0045505">
    <property type="term" value="F:dynein intermediate chain binding"/>
    <property type="evidence" value="ECO:0007669"/>
    <property type="project" value="InterPro"/>
</dbReference>
<gene>
    <name evidence="3" type="ORF">TM35_000261430</name>
</gene>
<name>A0A1X0NQ11_9TRYP</name>
<dbReference type="GO" id="GO:0051959">
    <property type="term" value="F:dynein light intermediate chain binding"/>
    <property type="evidence" value="ECO:0007669"/>
    <property type="project" value="InterPro"/>
</dbReference>
<evidence type="ECO:0000313" key="3">
    <source>
        <dbReference type="EMBL" id="ORC86691.1"/>
    </source>
</evidence>
<proteinExistence type="predicted"/>
<dbReference type="PANTHER" id="PTHR45703">
    <property type="entry name" value="DYNEIN HEAVY CHAIN"/>
    <property type="match status" value="1"/>
</dbReference>
<comment type="caution">
    <text evidence="3">The sequence shown here is derived from an EMBL/GenBank/DDBJ whole genome shotgun (WGS) entry which is preliminary data.</text>
</comment>
<evidence type="ECO:0000256" key="1">
    <source>
        <dbReference type="SAM" id="Coils"/>
    </source>
</evidence>
<feature type="coiled-coil region" evidence="1">
    <location>
        <begin position="579"/>
        <end position="633"/>
    </location>
</feature>
<dbReference type="VEuPathDB" id="TriTrypDB:TM35_000261430"/>
<accession>A0A1X0NQ11</accession>
<dbReference type="GeneID" id="39987660"/>